<dbReference type="PANTHER" id="PTHR11675:SF68">
    <property type="entry name" value="N-ACETYLGALACTOSAMINYLTRANSFERASE 7"/>
    <property type="match status" value="1"/>
</dbReference>
<dbReference type="InterPro" id="IPR000772">
    <property type="entry name" value="Ricin_B_lectin"/>
</dbReference>
<dbReference type="PROSITE" id="PS00995">
    <property type="entry name" value="TCP1_3"/>
    <property type="match status" value="1"/>
</dbReference>
<keyword evidence="11" id="KW-0812">Transmembrane</keyword>
<dbReference type="InterPro" id="IPR027409">
    <property type="entry name" value="GroEL-like_apical_dom_sf"/>
</dbReference>
<dbReference type="InterPro" id="IPR017998">
    <property type="entry name" value="Chaperone_TCP-1"/>
</dbReference>
<dbReference type="GO" id="GO:0000139">
    <property type="term" value="C:Golgi membrane"/>
    <property type="evidence" value="ECO:0007669"/>
    <property type="project" value="UniProtKB-SubCell"/>
</dbReference>
<keyword evidence="10" id="KW-0808">Transferase</keyword>
<dbReference type="GO" id="GO:0046872">
    <property type="term" value="F:metal ion binding"/>
    <property type="evidence" value="ECO:0007669"/>
    <property type="project" value="UniProtKB-KW"/>
</dbReference>
<evidence type="ECO:0000256" key="5">
    <source>
        <dbReference type="ARBA" id="ARBA00005680"/>
    </source>
</evidence>
<evidence type="ECO:0000259" key="27">
    <source>
        <dbReference type="SMART" id="SM00458"/>
    </source>
</evidence>
<comment type="pathway">
    <text evidence="4">Protein modification; protein glycosylation.</text>
</comment>
<evidence type="ECO:0000256" key="25">
    <source>
        <dbReference type="RuleBase" id="RU004192"/>
    </source>
</evidence>
<keyword evidence="21" id="KW-0325">Glycoprotein</keyword>
<name>A0A7R9EB67_9NEOP</name>
<comment type="similarity">
    <text evidence="6 24">Belongs to the TCP-1 chaperonin family.</text>
</comment>
<dbReference type="SUPFAM" id="SSF50370">
    <property type="entry name" value="Ricin B-like lectins"/>
    <property type="match status" value="1"/>
</dbReference>
<keyword evidence="18" id="KW-0333">Golgi apparatus</keyword>
<dbReference type="InterPro" id="IPR001173">
    <property type="entry name" value="Glyco_trans_2-like"/>
</dbReference>
<sequence length="1387" mass="155446">MTVPKASGDATRRQHSAYKDKSKPGDIRTSNINAAKAVASAIRTSLGPRGMDKMLVELSKAQDIEAGDGTTSVVVVAGSLLEEAEKLLHRGIHPTIISDAFRLAADKAVEILTEISQPVELTDKESLVKSASTALNSKVVSQHSNMLAPLAVEAVLKVIDPVKDTNVDLKDIKVIRQLGGTVEDTELIDGLVFTHKSAGVNGPRKVEKAKIGLIQFCISPPKTDMDHNVVVSDYAAMDRVLKEERSYILNIIKQIKKSGCNVLLIQKSILRDAVSDLAIHFLDKVKIMVIKDVEREDIEFICKTLSCRPIASLDHFLPDHLASADLVEEVQTGTSKFVKVTGIQNPGRTVTVLVRGSNKLVLEEAARSLHDALCVIRCLVKQRALIAGGGAPETEVCLRLGQYAQTVTGVEAYCLRAFANALEVIPFTLAENAGLNPISTVTELRNKHAQGDINAGINVRKGAITNILEENVVQPLLVSISAITLASETVRSILKIDDIVSLLNDRGNYKLSLEECFRVLVLRLFCNASRTDNNTVKRNLNTNKQEIFKALKTTLVSSFHQLTRAPQVILNRIYYITATKTAFRPLREDPTVDHSARIKKSSYNLVLDGEVDKVGVDQDVVRWAQLRVVLEEQGRRHLGAEIIRCISTGFDPQRFHIFRETVGLEQGQLSLARTKKELLECKRTKWLRSRKLRLMTGWLVTSERPQELRMHDATILAWNMEHIEKTNLIVSLPASPWALLVGDGFVGPCVSKPVLDDSTSLVIPLTMRIVQLRRSRLFKVTVAAFFVVFLLYIIFIQTSGGDDGNVLGSFEKLGGTTPRKRPVLVEGLGNFEPQDVSVGTGPGEGGKPHNMRDDQQNDAAQSQSEYGMNMACSNEISLDRHIPDTRLPECKHWDYPKDLPRVSVIIVFHNEGWSTLMRTVHSVINRSPAQFLEEVLLVDDFSDKDDLKTKLENYITKFDGKVRLVRNKEREGLIRTRSFGAQEARGEVILFLDAHCEVNSNWLPPLLAPIYRDRTIMTVPVIDGIDHKTFEYRPVYQDGHHYRGIFEWGMLYKENEVPAKESKTRKHYSEPYKSPTHAGGLFAIDRKYFLSIGAYDPGLLVWGGENFELSFKIWQCGGSIEWVPCSRVGHVYRGFMPYTFGKLAQKKKGPLITINYKRVIETWFDDKFKEYFYTREPLARFLDMGNITSQLALKQKLHCRSFQWFMDNVAYDVFEKYPELPPNIHWGELRSAANTSSCWDTMGQEAPAFINMFKCLTDGGTQDVGQLRNVASETCLDTMGHGAPTYMGTAHCHGFGNNQLMRLNSKGQLGVGERCIEADSQGLKLVFCRLGTVDGPWQYDETTQTLYHQTHKKCVALHPQTAQLSLMPCDTVNSYQHWVFKEIHPKW</sequence>
<dbReference type="GO" id="GO:0016887">
    <property type="term" value="F:ATP hydrolysis activity"/>
    <property type="evidence" value="ECO:0007669"/>
    <property type="project" value="InterPro"/>
</dbReference>
<protein>
    <recommendedName>
        <fullName evidence="7 25">T-complex protein 1 subunit delta</fullName>
    </recommendedName>
</protein>
<dbReference type="SUPFAM" id="SSF52029">
    <property type="entry name" value="GroEL apical domain-like"/>
    <property type="match status" value="1"/>
</dbReference>
<keyword evidence="22 24" id="KW-0143">Chaperone</keyword>
<dbReference type="CDD" id="cd03338">
    <property type="entry name" value="TCP1_delta"/>
    <property type="match status" value="1"/>
</dbReference>
<keyword evidence="14 24" id="KW-0547">Nucleotide-binding</keyword>
<dbReference type="Gene3D" id="2.80.10.50">
    <property type="match status" value="1"/>
</dbReference>
<evidence type="ECO:0000256" key="24">
    <source>
        <dbReference type="RuleBase" id="RU004187"/>
    </source>
</evidence>
<dbReference type="CDD" id="cd23437">
    <property type="entry name" value="beta-trefoil_Ricin_GALNT7"/>
    <property type="match status" value="1"/>
</dbReference>
<dbReference type="Gene3D" id="3.30.260.10">
    <property type="entry name" value="TCP-1-like chaperonin intermediate domain"/>
    <property type="match status" value="1"/>
</dbReference>
<gene>
    <name evidence="28" type="ORF">TMSB3V08_LOCUS7567</name>
</gene>
<dbReference type="FunFam" id="3.50.7.10:FF:000010">
    <property type="entry name" value="T-complex protein 1 subunit delta"/>
    <property type="match status" value="1"/>
</dbReference>
<organism evidence="28">
    <name type="scientific">Timema monikensis</name>
    <dbReference type="NCBI Taxonomy" id="170555"/>
    <lineage>
        <taxon>Eukaryota</taxon>
        <taxon>Metazoa</taxon>
        <taxon>Ecdysozoa</taxon>
        <taxon>Arthropoda</taxon>
        <taxon>Hexapoda</taxon>
        <taxon>Insecta</taxon>
        <taxon>Pterygota</taxon>
        <taxon>Neoptera</taxon>
        <taxon>Polyneoptera</taxon>
        <taxon>Phasmatodea</taxon>
        <taxon>Timematodea</taxon>
        <taxon>Timematoidea</taxon>
        <taxon>Timematidae</taxon>
        <taxon>Timema</taxon>
    </lineage>
</organism>
<feature type="region of interest" description="Disordered" evidence="26">
    <location>
        <begin position="1"/>
        <end position="27"/>
    </location>
</feature>
<dbReference type="NCBIfam" id="NF041083">
    <property type="entry name" value="thermosome_beta"/>
    <property type="match status" value="1"/>
</dbReference>
<dbReference type="SUPFAM" id="SSF53448">
    <property type="entry name" value="Nucleotide-diphospho-sugar transferases"/>
    <property type="match status" value="1"/>
</dbReference>
<dbReference type="GO" id="GO:0006493">
    <property type="term" value="P:protein O-linked glycosylation"/>
    <property type="evidence" value="ECO:0007669"/>
    <property type="project" value="TreeGrafter"/>
</dbReference>
<dbReference type="InterPro" id="IPR002423">
    <property type="entry name" value="Cpn60/GroEL/TCP-1"/>
</dbReference>
<evidence type="ECO:0000256" key="4">
    <source>
        <dbReference type="ARBA" id="ARBA00004922"/>
    </source>
</evidence>
<accession>A0A7R9EB67</accession>
<dbReference type="SUPFAM" id="SSF48592">
    <property type="entry name" value="GroEL equatorial domain-like"/>
    <property type="match status" value="1"/>
</dbReference>
<feature type="domain" description="Ricin B lectin" evidence="27">
    <location>
        <begin position="1261"/>
        <end position="1381"/>
    </location>
</feature>
<keyword evidence="23" id="KW-0464">Manganese</keyword>
<evidence type="ECO:0000256" key="9">
    <source>
        <dbReference type="ARBA" id="ARBA00022676"/>
    </source>
</evidence>
<dbReference type="InterPro" id="IPR012717">
    <property type="entry name" value="Chap_CCT_delta"/>
</dbReference>
<dbReference type="InterPro" id="IPR027413">
    <property type="entry name" value="GROEL-like_equatorial_sf"/>
</dbReference>
<dbReference type="EMBL" id="OB794667">
    <property type="protein sequence ID" value="CAD7430818.1"/>
    <property type="molecule type" value="Genomic_DNA"/>
</dbReference>
<keyword evidence="19" id="KW-0472">Membrane</keyword>
<dbReference type="InterPro" id="IPR027410">
    <property type="entry name" value="TCP-1-like_intermed_sf"/>
</dbReference>
<evidence type="ECO:0000256" key="2">
    <source>
        <dbReference type="ARBA" id="ARBA00004323"/>
    </source>
</evidence>
<evidence type="ECO:0000256" key="8">
    <source>
        <dbReference type="ARBA" id="ARBA00022490"/>
    </source>
</evidence>
<dbReference type="InterPro" id="IPR002194">
    <property type="entry name" value="Chaperonin_TCP-1_CS"/>
</dbReference>
<keyword evidence="13" id="KW-0430">Lectin</keyword>
<evidence type="ECO:0000256" key="11">
    <source>
        <dbReference type="ARBA" id="ARBA00022692"/>
    </source>
</evidence>
<evidence type="ECO:0000256" key="22">
    <source>
        <dbReference type="ARBA" id="ARBA00023186"/>
    </source>
</evidence>
<keyword evidence="15 24" id="KW-0067">ATP-binding</keyword>
<dbReference type="PROSITE" id="PS50231">
    <property type="entry name" value="RICIN_B_LECTIN"/>
    <property type="match status" value="1"/>
</dbReference>
<feature type="compositionally biased region" description="Basic and acidic residues" evidence="26">
    <location>
        <begin position="846"/>
        <end position="855"/>
    </location>
</feature>
<evidence type="ECO:0000256" key="13">
    <source>
        <dbReference type="ARBA" id="ARBA00022734"/>
    </source>
</evidence>
<evidence type="ECO:0000256" key="7">
    <source>
        <dbReference type="ARBA" id="ARBA00016107"/>
    </source>
</evidence>
<dbReference type="Gene3D" id="1.10.560.10">
    <property type="entry name" value="GroEL-like equatorial domain"/>
    <property type="match status" value="2"/>
</dbReference>
<dbReference type="PANTHER" id="PTHR11675">
    <property type="entry name" value="N-ACETYLGALACTOSAMINYLTRANSFERASE"/>
    <property type="match status" value="1"/>
</dbReference>
<evidence type="ECO:0000256" key="16">
    <source>
        <dbReference type="ARBA" id="ARBA00022968"/>
    </source>
</evidence>
<evidence type="ECO:0000256" key="15">
    <source>
        <dbReference type="ARBA" id="ARBA00022840"/>
    </source>
</evidence>
<dbReference type="Pfam" id="PF00652">
    <property type="entry name" value="Ricin_B_lectin"/>
    <property type="match status" value="1"/>
</dbReference>
<dbReference type="InterPro" id="IPR029044">
    <property type="entry name" value="Nucleotide-diphossugar_trans"/>
</dbReference>
<keyword evidence="9" id="KW-0328">Glycosyltransferase</keyword>
<dbReference type="GO" id="GO:0051082">
    <property type="term" value="F:unfolded protein binding"/>
    <property type="evidence" value="ECO:0007669"/>
    <property type="project" value="InterPro"/>
</dbReference>
<evidence type="ECO:0000256" key="26">
    <source>
        <dbReference type="SAM" id="MobiDB-lite"/>
    </source>
</evidence>
<dbReference type="InterPro" id="IPR035992">
    <property type="entry name" value="Ricin_B-like_lectins"/>
</dbReference>
<evidence type="ECO:0000313" key="28">
    <source>
        <dbReference type="EMBL" id="CAD7430818.1"/>
    </source>
</evidence>
<keyword evidence="8" id="KW-0963">Cytoplasm</keyword>
<dbReference type="PROSITE" id="PS00750">
    <property type="entry name" value="TCP1_1"/>
    <property type="match status" value="1"/>
</dbReference>
<evidence type="ECO:0000256" key="17">
    <source>
        <dbReference type="ARBA" id="ARBA00022989"/>
    </source>
</evidence>
<evidence type="ECO:0000256" key="12">
    <source>
        <dbReference type="ARBA" id="ARBA00022723"/>
    </source>
</evidence>
<dbReference type="SUPFAM" id="SSF54849">
    <property type="entry name" value="GroEL-intermediate domain like"/>
    <property type="match status" value="1"/>
</dbReference>
<comment type="subcellular location">
    <subcellularLocation>
        <location evidence="3">Cytoplasm</location>
    </subcellularLocation>
    <subcellularLocation>
        <location evidence="2">Golgi apparatus membrane</location>
        <topology evidence="2">Single-pass type II membrane protein</topology>
    </subcellularLocation>
</comment>
<dbReference type="SMART" id="SM00458">
    <property type="entry name" value="RICIN"/>
    <property type="match status" value="1"/>
</dbReference>
<dbReference type="CDD" id="cd02510">
    <property type="entry name" value="pp-GalNAc-T"/>
    <property type="match status" value="1"/>
</dbReference>
<evidence type="ECO:0000256" key="14">
    <source>
        <dbReference type="ARBA" id="ARBA00022741"/>
    </source>
</evidence>
<dbReference type="FunFam" id="3.90.550.10:FF:000053">
    <property type="entry name" value="Polypeptide N-acetylgalactosaminyltransferase"/>
    <property type="match status" value="1"/>
</dbReference>
<evidence type="ECO:0000256" key="20">
    <source>
        <dbReference type="ARBA" id="ARBA00023157"/>
    </source>
</evidence>
<evidence type="ECO:0000256" key="21">
    <source>
        <dbReference type="ARBA" id="ARBA00023180"/>
    </source>
</evidence>
<dbReference type="Gene3D" id="3.50.7.10">
    <property type="entry name" value="GroEL"/>
    <property type="match status" value="1"/>
</dbReference>
<dbReference type="Pfam" id="PF00535">
    <property type="entry name" value="Glycos_transf_2"/>
    <property type="match status" value="1"/>
</dbReference>
<dbReference type="InterPro" id="IPR053374">
    <property type="entry name" value="TCP-1_chaperonin"/>
</dbReference>
<comment type="cofactor">
    <cofactor evidence="1">
        <name>Mn(2+)</name>
        <dbReference type="ChEBI" id="CHEBI:29035"/>
    </cofactor>
</comment>
<evidence type="ECO:0000256" key="18">
    <source>
        <dbReference type="ARBA" id="ARBA00023034"/>
    </source>
</evidence>
<evidence type="ECO:0000256" key="10">
    <source>
        <dbReference type="ARBA" id="ARBA00022679"/>
    </source>
</evidence>
<feature type="compositionally biased region" description="Basic and acidic residues" evidence="26">
    <location>
        <begin position="17"/>
        <end position="26"/>
    </location>
</feature>
<evidence type="ECO:0000256" key="23">
    <source>
        <dbReference type="ARBA" id="ARBA00023211"/>
    </source>
</evidence>
<dbReference type="FunFam" id="2.80.10.50:FF:000019">
    <property type="entry name" value="Polypeptide N-acetylgalactosaminyltransferase"/>
    <property type="match status" value="1"/>
</dbReference>
<evidence type="ECO:0000256" key="1">
    <source>
        <dbReference type="ARBA" id="ARBA00001936"/>
    </source>
</evidence>
<keyword evidence="12" id="KW-0479">Metal-binding</keyword>
<evidence type="ECO:0000256" key="3">
    <source>
        <dbReference type="ARBA" id="ARBA00004496"/>
    </source>
</evidence>
<dbReference type="Pfam" id="PF00118">
    <property type="entry name" value="Cpn60_TCP1"/>
    <property type="match status" value="1"/>
</dbReference>
<dbReference type="PRINTS" id="PR00304">
    <property type="entry name" value="TCOMPLEXTCP1"/>
</dbReference>
<keyword evidence="20" id="KW-1015">Disulfide bond</keyword>
<dbReference type="NCBIfam" id="TIGR02342">
    <property type="entry name" value="chap_CCT_delta"/>
    <property type="match status" value="1"/>
</dbReference>
<proteinExistence type="inferred from homology"/>
<keyword evidence="17" id="KW-1133">Transmembrane helix</keyword>
<dbReference type="GO" id="GO:0005524">
    <property type="term" value="F:ATP binding"/>
    <property type="evidence" value="ECO:0007669"/>
    <property type="project" value="UniProtKB-KW"/>
</dbReference>
<keyword evidence="16" id="KW-0735">Signal-anchor</keyword>
<feature type="region of interest" description="Disordered" evidence="26">
    <location>
        <begin position="834"/>
        <end position="864"/>
    </location>
</feature>
<dbReference type="GO" id="GO:0140662">
    <property type="term" value="F:ATP-dependent protein folding chaperone"/>
    <property type="evidence" value="ECO:0007669"/>
    <property type="project" value="InterPro"/>
</dbReference>
<reference evidence="28" key="1">
    <citation type="submission" date="2020-11" db="EMBL/GenBank/DDBJ databases">
        <authorList>
            <person name="Tran Van P."/>
        </authorList>
    </citation>
    <scope>NUCLEOTIDE SEQUENCE</scope>
</reference>
<dbReference type="GO" id="GO:0004653">
    <property type="term" value="F:polypeptide N-acetylgalactosaminyltransferase activity"/>
    <property type="evidence" value="ECO:0007669"/>
    <property type="project" value="TreeGrafter"/>
</dbReference>
<dbReference type="Gene3D" id="3.90.550.10">
    <property type="entry name" value="Spore Coat Polysaccharide Biosynthesis Protein SpsA, Chain A"/>
    <property type="match status" value="1"/>
</dbReference>
<dbReference type="InterPro" id="IPR045885">
    <property type="entry name" value="GalNAc-T"/>
</dbReference>
<evidence type="ECO:0000256" key="19">
    <source>
        <dbReference type="ARBA" id="ARBA00023136"/>
    </source>
</evidence>
<evidence type="ECO:0000256" key="6">
    <source>
        <dbReference type="ARBA" id="ARBA00008020"/>
    </source>
</evidence>
<dbReference type="GO" id="GO:0030246">
    <property type="term" value="F:carbohydrate binding"/>
    <property type="evidence" value="ECO:0007669"/>
    <property type="project" value="UniProtKB-KW"/>
</dbReference>
<comment type="similarity">
    <text evidence="5">Belongs to the glycosyltransferase 2 family. GalNAc-T subfamily.</text>
</comment>